<geneLocation type="nucleomorph" evidence="1"/>
<name>A0A060DBH4_9EUKA</name>
<evidence type="ECO:0000313" key="2">
    <source>
        <dbReference type="Proteomes" id="UP000243670"/>
    </source>
</evidence>
<gene>
    <name evidence="1" type="ORF">M951_chr2145</name>
</gene>
<accession>A0A060DBH4</accession>
<protein>
    <submittedName>
        <fullName evidence="1">Uncharacterized protein</fullName>
    </submittedName>
</protein>
<dbReference type="EMBL" id="CP006628">
    <property type="protein sequence ID" value="AIB09840.1"/>
    <property type="molecule type" value="Genomic_DNA"/>
</dbReference>
<sequence>MENNSYMNKIILINIVYMYKQINGKIPTLKKIEDIISKIGIKIDQIFIKKFLEKLQKIDFKMTEINGRKKIEFIKKQKPIIIYKNSLLQNNISNNIDMQKKEIVSKEKEDLEDIDIYRPYSDTEDVLPDLFDD</sequence>
<organism evidence="1 2">
    <name type="scientific">Lotharella oceanica</name>
    <dbReference type="NCBI Taxonomy" id="641309"/>
    <lineage>
        <taxon>Eukaryota</taxon>
        <taxon>Sar</taxon>
        <taxon>Rhizaria</taxon>
        <taxon>Cercozoa</taxon>
        <taxon>Chlorarachniophyceae</taxon>
        <taxon>Lotharella</taxon>
    </lineage>
</organism>
<keyword evidence="1" id="KW-0542">Nucleomorph</keyword>
<reference evidence="1 2" key="1">
    <citation type="journal article" date="2014" name="BMC Genomics">
        <title>Nucleomorph and plastid genome sequences of the chlorarachniophyte Lotharella oceanica: convergent reductive evolution and frequent recombination in nucleomorph-bearing algae.</title>
        <authorList>
            <person name="Tanifuji G."/>
            <person name="Onodera N.T."/>
            <person name="Brown M.W."/>
            <person name="Curtis B.A."/>
            <person name="Roger A.J."/>
            <person name="Ka-Shu Wong G."/>
            <person name="Melkonian M."/>
            <person name="Archibald J.M."/>
        </authorList>
    </citation>
    <scope>NUCLEOTIDE SEQUENCE [LARGE SCALE GENOMIC DNA]</scope>
    <source>
        <strain evidence="1 2">CCMP622</strain>
    </source>
</reference>
<proteinExistence type="predicted"/>
<evidence type="ECO:0000313" key="1">
    <source>
        <dbReference type="EMBL" id="AIB09840.1"/>
    </source>
</evidence>
<dbReference type="AlphaFoldDB" id="A0A060DBH4"/>
<dbReference type="Proteomes" id="UP000243670">
    <property type="component" value="Nucleomorph 2"/>
</dbReference>